<keyword evidence="5 7" id="KW-1015">Disulfide bond</keyword>
<protein>
    <recommendedName>
        <fullName evidence="13">C-type lectin domain-containing protein</fullName>
    </recommendedName>
</protein>
<dbReference type="PANTHER" id="PTHR22804:SF24">
    <property type="entry name" value="NEUROCAN CORE PROTEIN"/>
    <property type="match status" value="1"/>
</dbReference>
<dbReference type="InterPro" id="IPR018378">
    <property type="entry name" value="C-type_lectin_CS"/>
</dbReference>
<feature type="disulfide bond" evidence="7">
    <location>
        <begin position="370"/>
        <end position="397"/>
    </location>
</feature>
<dbReference type="InterPro" id="IPR035976">
    <property type="entry name" value="Sushi/SCR/CCP_sf"/>
</dbReference>
<keyword evidence="2" id="KW-0964">Secreted</keyword>
<dbReference type="PROSITE" id="PS50041">
    <property type="entry name" value="C_TYPE_LECTIN_2"/>
    <property type="match status" value="2"/>
</dbReference>
<evidence type="ECO:0000313" key="12">
    <source>
        <dbReference type="Proteomes" id="UP001153269"/>
    </source>
</evidence>
<evidence type="ECO:0008006" key="13">
    <source>
        <dbReference type="Google" id="ProtNLM"/>
    </source>
</evidence>
<dbReference type="InterPro" id="IPR001304">
    <property type="entry name" value="C-type_lectin-like"/>
</dbReference>
<dbReference type="Gene3D" id="2.10.70.10">
    <property type="entry name" value="Complement Module, domain 1"/>
    <property type="match status" value="1"/>
</dbReference>
<dbReference type="PANTHER" id="PTHR22804">
    <property type="entry name" value="AGGRECAN/VERSICAN PROTEOGLYCAN"/>
    <property type="match status" value="1"/>
</dbReference>
<dbReference type="GO" id="GO:0005615">
    <property type="term" value="C:extracellular space"/>
    <property type="evidence" value="ECO:0007669"/>
    <property type="project" value="TreeGrafter"/>
</dbReference>
<dbReference type="GO" id="GO:0001501">
    <property type="term" value="P:skeletal system development"/>
    <property type="evidence" value="ECO:0007669"/>
    <property type="project" value="TreeGrafter"/>
</dbReference>
<dbReference type="SMART" id="SM00032">
    <property type="entry name" value="CCP"/>
    <property type="match status" value="1"/>
</dbReference>
<comment type="subcellular location">
    <subcellularLocation>
        <location evidence="1">Secreted</location>
    </subcellularLocation>
</comment>
<dbReference type="Pfam" id="PF00084">
    <property type="entry name" value="Sushi"/>
    <property type="match status" value="1"/>
</dbReference>
<dbReference type="FunFam" id="2.10.70.10:FF:000003">
    <property type="entry name" value="Versican core protein"/>
    <property type="match status" value="1"/>
</dbReference>
<dbReference type="GO" id="GO:0072534">
    <property type="term" value="C:perineuronal net"/>
    <property type="evidence" value="ECO:0007669"/>
    <property type="project" value="TreeGrafter"/>
</dbReference>
<dbReference type="PROSITE" id="PS00615">
    <property type="entry name" value="C_TYPE_LECTIN_1"/>
    <property type="match status" value="1"/>
</dbReference>
<dbReference type="GO" id="GO:0045202">
    <property type="term" value="C:synapse"/>
    <property type="evidence" value="ECO:0007669"/>
    <property type="project" value="TreeGrafter"/>
</dbReference>
<organism evidence="11 12">
    <name type="scientific">Pleuronectes platessa</name>
    <name type="common">European plaice</name>
    <dbReference type="NCBI Taxonomy" id="8262"/>
    <lineage>
        <taxon>Eukaryota</taxon>
        <taxon>Metazoa</taxon>
        <taxon>Chordata</taxon>
        <taxon>Craniata</taxon>
        <taxon>Vertebrata</taxon>
        <taxon>Euteleostomi</taxon>
        <taxon>Actinopterygii</taxon>
        <taxon>Neopterygii</taxon>
        <taxon>Teleostei</taxon>
        <taxon>Neoteleostei</taxon>
        <taxon>Acanthomorphata</taxon>
        <taxon>Carangaria</taxon>
        <taxon>Pleuronectiformes</taxon>
        <taxon>Pleuronectoidei</taxon>
        <taxon>Pleuronectidae</taxon>
        <taxon>Pleuronectes</taxon>
    </lineage>
</organism>
<sequence>TAPPPSKPVTQQKARLKINFLRPPEKRGRVDETEMKGEKDEAMEVWVEGESLQLQDYTEGCEHTWRKFHGHCYRYFSRRHTWEDAEKDCREHSGHLASIHSLAEQNFIRALQGAVSVAKQLPYILTLRPPRLRVAAPHREHVCGSVAELLLEVSGLSHDNTWIGLNDRTVEDDFQWTDKMDLMINGNVINHVIKVPLGSTNMPAAGELRCVDAAIESVLEDIDSAFILKEEHRTRSLHGFVPVTPEAEAPRCAKAASRSFSLRCDRHKVLTWEWMGASCYLRLGAALKRPQYENWRENQPDNFFAGGEDCVVMISHENGKWNDVPCNYNLPYVCKKGTVLCGAPPPVDNAFLIGRKRSHYDIHSVVRYQCADGFLQRHVPTAKCRANGKWDRPKIICIKSRRAHRYRRHHHKGRRERRKHKRHGHREGGHHGGEAGQGHNHVHF</sequence>
<dbReference type="InterPro" id="IPR050691">
    <property type="entry name" value="Hyaluronan_bind_Proteoglycan"/>
</dbReference>
<dbReference type="GO" id="GO:0002052">
    <property type="term" value="P:positive regulation of neuroblast proliferation"/>
    <property type="evidence" value="ECO:0007669"/>
    <property type="project" value="TreeGrafter"/>
</dbReference>
<dbReference type="InterPro" id="IPR016186">
    <property type="entry name" value="C-type_lectin-like/link_sf"/>
</dbReference>
<evidence type="ECO:0000256" key="5">
    <source>
        <dbReference type="ARBA" id="ARBA00023157"/>
    </source>
</evidence>
<evidence type="ECO:0000256" key="4">
    <source>
        <dbReference type="ARBA" id="ARBA00022737"/>
    </source>
</evidence>
<dbReference type="InterPro" id="IPR000436">
    <property type="entry name" value="Sushi_SCR_CCP_dom"/>
</dbReference>
<keyword evidence="3" id="KW-0732">Signal</keyword>
<dbReference type="GO" id="GO:0010001">
    <property type="term" value="P:glial cell differentiation"/>
    <property type="evidence" value="ECO:0007669"/>
    <property type="project" value="TreeGrafter"/>
</dbReference>
<feature type="domain" description="Sushi" evidence="10">
    <location>
        <begin position="339"/>
        <end position="399"/>
    </location>
</feature>
<evidence type="ECO:0000256" key="2">
    <source>
        <dbReference type="ARBA" id="ARBA00022525"/>
    </source>
</evidence>
<dbReference type="AlphaFoldDB" id="A0A9N7VXN2"/>
<evidence type="ECO:0000256" key="8">
    <source>
        <dbReference type="SAM" id="MobiDB-lite"/>
    </source>
</evidence>
<proteinExistence type="predicted"/>
<dbReference type="Gene3D" id="3.10.100.10">
    <property type="entry name" value="Mannose-Binding Protein A, subunit A"/>
    <property type="match status" value="2"/>
</dbReference>
<keyword evidence="7" id="KW-0768">Sushi</keyword>
<evidence type="ECO:0000256" key="6">
    <source>
        <dbReference type="ARBA" id="ARBA00023180"/>
    </source>
</evidence>
<dbReference type="InterPro" id="IPR016187">
    <property type="entry name" value="CTDL_fold"/>
</dbReference>
<dbReference type="CDD" id="cd00033">
    <property type="entry name" value="CCP"/>
    <property type="match status" value="1"/>
</dbReference>
<name>A0A9N7VXN2_PLEPL</name>
<dbReference type="SUPFAM" id="SSF56436">
    <property type="entry name" value="C-type lectin-like"/>
    <property type="match status" value="1"/>
</dbReference>
<keyword evidence="6" id="KW-0325">Glycoprotein</keyword>
<dbReference type="Pfam" id="PF00059">
    <property type="entry name" value="Lectin_C"/>
    <property type="match status" value="2"/>
</dbReference>
<feature type="region of interest" description="Disordered" evidence="8">
    <location>
        <begin position="403"/>
        <end position="444"/>
    </location>
</feature>
<evidence type="ECO:0000256" key="7">
    <source>
        <dbReference type="PROSITE-ProRule" id="PRU00302"/>
    </source>
</evidence>
<evidence type="ECO:0000313" key="11">
    <source>
        <dbReference type="EMBL" id="CAB1460176.1"/>
    </source>
</evidence>
<keyword evidence="4" id="KW-0677">Repeat</keyword>
<evidence type="ECO:0000259" key="9">
    <source>
        <dbReference type="PROSITE" id="PS50041"/>
    </source>
</evidence>
<dbReference type="SMART" id="SM00034">
    <property type="entry name" value="CLECT"/>
    <property type="match status" value="1"/>
</dbReference>
<dbReference type="PROSITE" id="PS50923">
    <property type="entry name" value="SUSHI"/>
    <property type="match status" value="1"/>
</dbReference>
<evidence type="ECO:0000259" key="10">
    <source>
        <dbReference type="PROSITE" id="PS50923"/>
    </source>
</evidence>
<feature type="disulfide bond" evidence="7">
    <location>
        <begin position="341"/>
        <end position="384"/>
    </location>
</feature>
<dbReference type="Proteomes" id="UP001153269">
    <property type="component" value="Unassembled WGS sequence"/>
</dbReference>
<reference evidence="11" key="1">
    <citation type="submission" date="2020-03" db="EMBL/GenBank/DDBJ databases">
        <authorList>
            <person name="Weist P."/>
        </authorList>
    </citation>
    <scope>NUCLEOTIDE SEQUENCE</scope>
</reference>
<feature type="domain" description="C-type lectin" evidence="9">
    <location>
        <begin position="68"/>
        <end position="211"/>
    </location>
</feature>
<dbReference type="GO" id="GO:0007417">
    <property type="term" value="P:central nervous system development"/>
    <property type="evidence" value="ECO:0007669"/>
    <property type="project" value="TreeGrafter"/>
</dbReference>
<evidence type="ECO:0000256" key="3">
    <source>
        <dbReference type="ARBA" id="ARBA00022729"/>
    </source>
</evidence>
<feature type="non-terminal residue" evidence="11">
    <location>
        <position position="444"/>
    </location>
</feature>
<evidence type="ECO:0000256" key="1">
    <source>
        <dbReference type="ARBA" id="ARBA00004613"/>
    </source>
</evidence>
<feature type="compositionally biased region" description="Basic residues" evidence="8">
    <location>
        <begin position="403"/>
        <end position="425"/>
    </location>
</feature>
<accession>A0A9N7VXN2</accession>
<dbReference type="EMBL" id="CADEAL010004465">
    <property type="protein sequence ID" value="CAB1460176.1"/>
    <property type="molecule type" value="Genomic_DNA"/>
</dbReference>
<comment type="caution">
    <text evidence="11">The sequence shown here is derived from an EMBL/GenBank/DDBJ whole genome shotgun (WGS) entry which is preliminary data.</text>
</comment>
<keyword evidence="12" id="KW-1185">Reference proteome</keyword>
<gene>
    <name evidence="11" type="ORF">PLEPLA_LOCUS48013</name>
</gene>
<dbReference type="SUPFAM" id="SSF57535">
    <property type="entry name" value="Complement control module/SCR domain"/>
    <property type="match status" value="1"/>
</dbReference>
<feature type="domain" description="C-type lectin" evidence="9">
    <location>
        <begin position="272"/>
        <end position="335"/>
    </location>
</feature>